<dbReference type="EMBL" id="LHQR01000014">
    <property type="protein sequence ID" value="KXG52981.1"/>
    <property type="molecule type" value="Genomic_DNA"/>
</dbReference>
<feature type="compositionally biased region" description="Low complexity" evidence="1">
    <location>
        <begin position="179"/>
        <end position="195"/>
    </location>
</feature>
<dbReference type="OrthoDB" id="272778at2759"/>
<name>A0A135LVP8_PENPA</name>
<evidence type="ECO:0000313" key="3">
    <source>
        <dbReference type="EMBL" id="KXG52981.1"/>
    </source>
</evidence>
<feature type="transmembrane region" description="Helical" evidence="2">
    <location>
        <begin position="52"/>
        <end position="76"/>
    </location>
</feature>
<dbReference type="AlphaFoldDB" id="A0A135LVP8"/>
<dbReference type="STRING" id="5078.A0A135LVP8"/>
<evidence type="ECO:0000256" key="2">
    <source>
        <dbReference type="SAM" id="Phobius"/>
    </source>
</evidence>
<proteinExistence type="predicted"/>
<evidence type="ECO:0000256" key="1">
    <source>
        <dbReference type="SAM" id="MobiDB-lite"/>
    </source>
</evidence>
<keyword evidence="2" id="KW-0812">Transmembrane</keyword>
<reference evidence="3 4" key="1">
    <citation type="journal article" date="2016" name="BMC Genomics">
        <title>Genome sequencing and secondary metabolism of the postharvest pathogen Penicillium griseofulvum.</title>
        <authorList>
            <person name="Banani H."/>
            <person name="Marcet-Houben M."/>
            <person name="Ballester A.R."/>
            <person name="Abbruscato P."/>
            <person name="Gonzalez-Candelas L."/>
            <person name="Gabaldon T."/>
            <person name="Spadaro D."/>
        </authorList>
    </citation>
    <scope>NUCLEOTIDE SEQUENCE [LARGE SCALE GENOMIC DNA]</scope>
    <source>
        <strain evidence="3 4">PG3</strain>
    </source>
</reference>
<feature type="compositionally biased region" description="Low complexity" evidence="1">
    <location>
        <begin position="303"/>
        <end position="323"/>
    </location>
</feature>
<keyword evidence="2" id="KW-1133">Transmembrane helix</keyword>
<sequence>MLTSGLTNAPITKSLLIYSIASSIALSLFDIKHLAVIFVSPHFWPYAQFWRALVWHVAGFTNSTEALFAAMLVYHLRVVERAWGKRKMAGTGKLKSVYMTRNPIADTMILRQTFLLTTLPYTTLLPPVLLALLIRPISMNNLNYLPSGPTATIFALLAQYHATIPYTYRYRIGSTSSITDNTDNNTSNGPSSDNTASATQPKPPSPSLSLLLSDKSTTYIVAAQLALSQFPAMLLPSALGWIVGVAWRRELLPGLSPASTGFRVPAWMVGEQERRAGSGSGSGSGGAEGERYEDLRRRLEGEVAASASGLEGSGAQAQRRANGAGEGSGLVDRLRGAW</sequence>
<feature type="region of interest" description="Disordered" evidence="1">
    <location>
        <begin position="303"/>
        <end position="338"/>
    </location>
</feature>
<organism evidence="3 4">
    <name type="scientific">Penicillium patulum</name>
    <name type="common">Penicillium griseofulvum</name>
    <dbReference type="NCBI Taxonomy" id="5078"/>
    <lineage>
        <taxon>Eukaryota</taxon>
        <taxon>Fungi</taxon>
        <taxon>Dikarya</taxon>
        <taxon>Ascomycota</taxon>
        <taxon>Pezizomycotina</taxon>
        <taxon>Eurotiomycetes</taxon>
        <taxon>Eurotiomycetidae</taxon>
        <taxon>Eurotiales</taxon>
        <taxon>Aspergillaceae</taxon>
        <taxon>Penicillium</taxon>
    </lineage>
</organism>
<dbReference type="RefSeq" id="XP_040651516.1">
    <property type="nucleotide sequence ID" value="XM_040787744.1"/>
</dbReference>
<accession>A0A135LVP8</accession>
<dbReference type="OMA" id="RYRQFWR"/>
<keyword evidence="4" id="KW-1185">Reference proteome</keyword>
<feature type="region of interest" description="Disordered" evidence="1">
    <location>
        <begin position="179"/>
        <end position="208"/>
    </location>
</feature>
<feature type="transmembrane region" description="Helical" evidence="2">
    <location>
        <begin position="15"/>
        <end position="40"/>
    </location>
</feature>
<keyword evidence="2" id="KW-0472">Membrane</keyword>
<gene>
    <name evidence="3" type="ORF">PGRI_000310</name>
</gene>
<feature type="transmembrane region" description="Helical" evidence="2">
    <location>
        <begin position="114"/>
        <end position="134"/>
    </location>
</feature>
<dbReference type="GeneID" id="63703044"/>
<protein>
    <submittedName>
        <fullName evidence="3">Uncharacterized protein</fullName>
    </submittedName>
</protein>
<feature type="transmembrane region" description="Helical" evidence="2">
    <location>
        <begin position="219"/>
        <end position="247"/>
    </location>
</feature>
<dbReference type="Proteomes" id="UP000070168">
    <property type="component" value="Unassembled WGS sequence"/>
</dbReference>
<comment type="caution">
    <text evidence="3">The sequence shown here is derived from an EMBL/GenBank/DDBJ whole genome shotgun (WGS) entry which is preliminary data.</text>
</comment>
<evidence type="ECO:0000313" key="4">
    <source>
        <dbReference type="Proteomes" id="UP000070168"/>
    </source>
</evidence>